<dbReference type="PANTHER" id="PTHR24421">
    <property type="entry name" value="NITRATE/NITRITE SENSOR PROTEIN NARX-RELATED"/>
    <property type="match status" value="1"/>
</dbReference>
<dbReference type="SUPFAM" id="SSF55874">
    <property type="entry name" value="ATPase domain of HSP90 chaperone/DNA topoisomerase II/histidine kinase"/>
    <property type="match status" value="1"/>
</dbReference>
<dbReference type="GO" id="GO:0046983">
    <property type="term" value="F:protein dimerization activity"/>
    <property type="evidence" value="ECO:0007669"/>
    <property type="project" value="InterPro"/>
</dbReference>
<reference evidence="9 10" key="1">
    <citation type="journal article" date="2015" name="Genome Announc.">
        <title>Expanding the biotechnology potential of lactobacilli through comparative genomics of 213 strains and associated genera.</title>
        <authorList>
            <person name="Sun Z."/>
            <person name="Harris H.M."/>
            <person name="McCann A."/>
            <person name="Guo C."/>
            <person name="Argimon S."/>
            <person name="Zhang W."/>
            <person name="Yang X."/>
            <person name="Jeffery I.B."/>
            <person name="Cooney J.C."/>
            <person name="Kagawa T.F."/>
            <person name="Liu W."/>
            <person name="Song Y."/>
            <person name="Salvetti E."/>
            <person name="Wrobel A."/>
            <person name="Rasinkangas P."/>
            <person name="Parkhill J."/>
            <person name="Rea M.C."/>
            <person name="O'Sullivan O."/>
            <person name="Ritari J."/>
            <person name="Douillard F.P."/>
            <person name="Paul Ross R."/>
            <person name="Yang R."/>
            <person name="Briner A.E."/>
            <person name="Felis G.E."/>
            <person name="de Vos W.M."/>
            <person name="Barrangou R."/>
            <person name="Klaenhammer T.R."/>
            <person name="Caufield P.W."/>
            <person name="Cui Y."/>
            <person name="Zhang H."/>
            <person name="O'Toole P.W."/>
        </authorList>
    </citation>
    <scope>NUCLEOTIDE SEQUENCE [LARGE SCALE GENOMIC DNA]</scope>
    <source>
        <strain evidence="9 10">DSM 21115</strain>
    </source>
</reference>
<evidence type="ECO:0000256" key="4">
    <source>
        <dbReference type="ARBA" id="ARBA00022777"/>
    </source>
</evidence>
<evidence type="ECO:0000256" key="6">
    <source>
        <dbReference type="SAM" id="Coils"/>
    </source>
</evidence>
<name>A0A0R2NBN7_9LACO</name>
<feature type="domain" description="Signal transduction histidine kinase subgroup 3 dimerisation and phosphoacceptor" evidence="8">
    <location>
        <begin position="206"/>
        <end position="272"/>
    </location>
</feature>
<keyword evidence="5" id="KW-0902">Two-component regulatory system</keyword>
<evidence type="ECO:0000313" key="10">
    <source>
        <dbReference type="Proteomes" id="UP000050920"/>
    </source>
</evidence>
<dbReference type="RefSeq" id="WP_024623896.1">
    <property type="nucleotide sequence ID" value="NZ_AYGX02000169.1"/>
</dbReference>
<dbReference type="AlphaFoldDB" id="A0A0R2NBN7"/>
<dbReference type="Proteomes" id="UP000050920">
    <property type="component" value="Unassembled WGS sequence"/>
</dbReference>
<dbReference type="CDD" id="cd16917">
    <property type="entry name" value="HATPase_UhpB-NarQ-NarX-like"/>
    <property type="match status" value="1"/>
</dbReference>
<feature type="transmembrane region" description="Helical" evidence="7">
    <location>
        <begin position="83"/>
        <end position="116"/>
    </location>
</feature>
<protein>
    <recommendedName>
        <fullName evidence="2">histidine kinase</fullName>
        <ecNumber evidence="2">2.7.13.3</ecNumber>
    </recommendedName>
</protein>
<dbReference type="InterPro" id="IPR011712">
    <property type="entry name" value="Sig_transdc_His_kin_sub3_dim/P"/>
</dbReference>
<dbReference type="EMBL" id="AYGX02000169">
    <property type="protein sequence ID" value="KRO23238.1"/>
    <property type="molecule type" value="Genomic_DNA"/>
</dbReference>
<feature type="transmembrane region" description="Helical" evidence="7">
    <location>
        <begin position="153"/>
        <end position="172"/>
    </location>
</feature>
<dbReference type="InterPro" id="IPR036890">
    <property type="entry name" value="HATPase_C_sf"/>
</dbReference>
<keyword evidence="4 9" id="KW-0418">Kinase</keyword>
<dbReference type="SUPFAM" id="SSF103473">
    <property type="entry name" value="MFS general substrate transporter"/>
    <property type="match status" value="1"/>
</dbReference>
<keyword evidence="6" id="KW-0175">Coiled coil</keyword>
<evidence type="ECO:0000256" key="1">
    <source>
        <dbReference type="ARBA" id="ARBA00000085"/>
    </source>
</evidence>
<evidence type="ECO:0000256" key="3">
    <source>
        <dbReference type="ARBA" id="ARBA00022679"/>
    </source>
</evidence>
<gene>
    <name evidence="9" type="ORF">DY78_GL001837</name>
</gene>
<dbReference type="InterPro" id="IPR036259">
    <property type="entry name" value="MFS_trans_sf"/>
</dbReference>
<feature type="transmembrane region" description="Helical" evidence="7">
    <location>
        <begin position="21"/>
        <end position="45"/>
    </location>
</feature>
<keyword evidence="7" id="KW-0812">Transmembrane</keyword>
<evidence type="ECO:0000313" key="9">
    <source>
        <dbReference type="EMBL" id="KRO23238.1"/>
    </source>
</evidence>
<evidence type="ECO:0000256" key="7">
    <source>
        <dbReference type="SAM" id="Phobius"/>
    </source>
</evidence>
<evidence type="ECO:0000256" key="5">
    <source>
        <dbReference type="ARBA" id="ARBA00023012"/>
    </source>
</evidence>
<feature type="transmembrane region" description="Helical" evidence="7">
    <location>
        <begin position="51"/>
        <end position="71"/>
    </location>
</feature>
<evidence type="ECO:0000256" key="2">
    <source>
        <dbReference type="ARBA" id="ARBA00012438"/>
    </source>
</evidence>
<keyword evidence="7" id="KW-1133">Transmembrane helix</keyword>
<dbReference type="GO" id="GO:0000155">
    <property type="term" value="F:phosphorelay sensor kinase activity"/>
    <property type="evidence" value="ECO:0007669"/>
    <property type="project" value="InterPro"/>
</dbReference>
<keyword evidence="3" id="KW-0808">Transferase</keyword>
<dbReference type="GO" id="GO:0016020">
    <property type="term" value="C:membrane"/>
    <property type="evidence" value="ECO:0007669"/>
    <property type="project" value="InterPro"/>
</dbReference>
<dbReference type="EC" id="2.7.13.3" evidence="2"/>
<dbReference type="Pfam" id="PF07730">
    <property type="entry name" value="HisKA_3"/>
    <property type="match status" value="1"/>
</dbReference>
<dbReference type="Gene3D" id="1.20.5.1930">
    <property type="match status" value="1"/>
</dbReference>
<organism evidence="9 10">
    <name type="scientific">Lactiplantibacillus fabifermentans DSM 21115</name>
    <dbReference type="NCBI Taxonomy" id="1413187"/>
    <lineage>
        <taxon>Bacteria</taxon>
        <taxon>Bacillati</taxon>
        <taxon>Bacillota</taxon>
        <taxon>Bacilli</taxon>
        <taxon>Lactobacillales</taxon>
        <taxon>Lactobacillaceae</taxon>
        <taxon>Lactiplantibacillus</taxon>
    </lineage>
</organism>
<comment type="catalytic activity">
    <reaction evidence="1">
        <text>ATP + protein L-histidine = ADP + protein N-phospho-L-histidine.</text>
        <dbReference type="EC" id="2.7.13.3"/>
    </reaction>
</comment>
<dbReference type="PANTHER" id="PTHR24421:SF62">
    <property type="entry name" value="SENSORY TRANSDUCTION HISTIDINE KINASE"/>
    <property type="match status" value="1"/>
</dbReference>
<proteinExistence type="predicted"/>
<dbReference type="InterPro" id="IPR050482">
    <property type="entry name" value="Sensor_HK_TwoCompSys"/>
</dbReference>
<keyword evidence="10" id="KW-1185">Reference proteome</keyword>
<keyword evidence="7" id="KW-0472">Membrane</keyword>
<feature type="coiled-coil region" evidence="6">
    <location>
        <begin position="181"/>
        <end position="208"/>
    </location>
</feature>
<accession>A0A0R2NBN7</accession>
<dbReference type="Gene3D" id="3.30.565.10">
    <property type="entry name" value="Histidine kinase-like ATPase, C-terminal domain"/>
    <property type="match status" value="1"/>
</dbReference>
<sequence>MRQQREKQLQIELLRSLRPVFTLWLILVALSAFSVRGLSLNVYGITQPNSATFTAIVLTVLVVVHGGCGWLMPSFMKYRFGQVGLLILQIVVALIAGSLIGFGQGMLYIGIVPIMLLEAANLFHHVWIAIGSLIGFYVFIWIGILLHTSFRESLPLGATGLFVTFIVVYYWFFFRKQIQQRQHAEELLAELNIAYQQVEDSATRAERRRVAQDLHDTLIQGLAGTVMQLEAAQQFMKQDQADKAQATVDRSLTIARQTLKESRTTLTNLRDDSETDLAARLGLLINVLQSKYGFEVTTSIKASPVLPAETLTQIVRCVSECLMNVYKHAGVMSAIVKGQPVGDHHYQLQVVDFGKGFKLSQTKRSQDHYGLTELEERLARVGGTVAIDTVIGEGTTVTLDVVTSK</sequence>
<feature type="transmembrane region" description="Helical" evidence="7">
    <location>
        <begin position="122"/>
        <end position="146"/>
    </location>
</feature>
<evidence type="ECO:0000259" key="8">
    <source>
        <dbReference type="Pfam" id="PF07730"/>
    </source>
</evidence>
<comment type="caution">
    <text evidence="9">The sequence shown here is derived from an EMBL/GenBank/DDBJ whole genome shotgun (WGS) entry which is preliminary data.</text>
</comment>